<dbReference type="OrthoDB" id="3526006at2759"/>
<dbReference type="EMBL" id="JAAMPI010000343">
    <property type="protein sequence ID" value="KAF4632491.1"/>
    <property type="molecule type" value="Genomic_DNA"/>
</dbReference>
<dbReference type="InterPro" id="IPR003655">
    <property type="entry name" value="aKRAB"/>
</dbReference>
<comment type="caution">
    <text evidence="2">The sequence shown here is derived from an EMBL/GenBank/DDBJ whole genome shotgun (WGS) entry which is preliminary data.</text>
</comment>
<dbReference type="PANTHER" id="PTHR24148">
    <property type="entry name" value="ANKYRIN REPEAT DOMAIN-CONTAINING PROTEIN 39 HOMOLOG-RELATED"/>
    <property type="match status" value="1"/>
</dbReference>
<dbReference type="Pfam" id="PF06985">
    <property type="entry name" value="HET"/>
    <property type="match status" value="1"/>
</dbReference>
<evidence type="ECO:0000259" key="1">
    <source>
        <dbReference type="PROSITE" id="PS50806"/>
    </source>
</evidence>
<organism evidence="2 3">
    <name type="scientific">Cudoniella acicularis</name>
    <dbReference type="NCBI Taxonomy" id="354080"/>
    <lineage>
        <taxon>Eukaryota</taxon>
        <taxon>Fungi</taxon>
        <taxon>Dikarya</taxon>
        <taxon>Ascomycota</taxon>
        <taxon>Pezizomycotina</taxon>
        <taxon>Leotiomycetes</taxon>
        <taxon>Helotiales</taxon>
        <taxon>Tricladiaceae</taxon>
        <taxon>Cudoniella</taxon>
    </lineage>
</organism>
<dbReference type="GO" id="GO:0006355">
    <property type="term" value="P:regulation of DNA-templated transcription"/>
    <property type="evidence" value="ECO:0007669"/>
    <property type="project" value="InterPro"/>
</dbReference>
<dbReference type="AlphaFoldDB" id="A0A8H4RNI1"/>
<dbReference type="InterPro" id="IPR010730">
    <property type="entry name" value="HET"/>
</dbReference>
<dbReference type="Proteomes" id="UP000566819">
    <property type="component" value="Unassembled WGS sequence"/>
</dbReference>
<dbReference type="InterPro" id="IPR052895">
    <property type="entry name" value="HetReg/Transcr_Mod"/>
</dbReference>
<sequence length="743" mass="84475">MGSSIEPFEYRQFKNRREIRLLKLYPSLDHSSELHGEILHAQLSIHMKSYESYEALSYTWGDNKQIDQLIIGDNKLAITSNLDSALRRLRLTHEPRVLWVDAICINQSDVSEKNIQVPLMREIYEFASKTVVWFGEENDAQVAFDFIKELLEKLFEPSKKFDPWAAGNVSSGSDGFTALDEKPYGEPCWTWFLETIAYEHGIKDDPEAMAVALNYKRKWDAVANIFERPWWERTWVIQEVVHVGIVRAYIGSIDMSFDALIENYTRLDRLKKRQVVIQRINMKTRILQAHTALPLLRSIEQSLEECSLIADPSESDIKLESIMETQSVLKEVEAVIKQEREVDLLTERLKALKTERASIVAIHSLRRDAVIMGRNEIPKASLEILAVFRNASLERREKALKSLEANDTDGLAPILRQYSKMLQEGRVDAADRQAQAAMESRVHFDFPVSLNGDRYTVPHSDLLENIWNFRDQGATDPRDKVYALLGMSKDYLDIDVDYSERSKNSEVFKATTRKLIEKSRNLDILMGAGSRSDANMPSWVLDLSTPATYQTRVICSFRNRSYRKYFSATKGSSIFDYTQSPLRNEPSSNTTLPVKGKSIGIVIEVFSSGLHLEDNDNITLFKYASPFIPASAENSASSTSTPFNSSWGPNDIQIGDEIVLLMGGSVPFVLREANDGREGFSFIGACLLIDSEIINRDGMLDTKENQGYVIPNGKKDEGYSDIMYGSAWEGEESDDELFDFLLL</sequence>
<evidence type="ECO:0000313" key="2">
    <source>
        <dbReference type="EMBL" id="KAF4632491.1"/>
    </source>
</evidence>
<dbReference type="PROSITE" id="PS50806">
    <property type="entry name" value="KRAB_RELATED"/>
    <property type="match status" value="1"/>
</dbReference>
<dbReference type="PANTHER" id="PTHR24148:SF78">
    <property type="entry name" value="HETEROKARYON INCOMPATIBILITY DOMAIN-CONTAINING PROTEIN"/>
    <property type="match status" value="1"/>
</dbReference>
<gene>
    <name evidence="2" type="ORF">G7Y89_g5634</name>
</gene>
<proteinExistence type="predicted"/>
<name>A0A8H4RNI1_9HELO</name>
<protein>
    <recommendedName>
        <fullName evidence="1">KRAB-related domain-containing protein</fullName>
    </recommendedName>
</protein>
<keyword evidence="3" id="KW-1185">Reference proteome</keyword>
<accession>A0A8H4RNI1</accession>
<evidence type="ECO:0000313" key="3">
    <source>
        <dbReference type="Proteomes" id="UP000566819"/>
    </source>
</evidence>
<feature type="domain" description="KRAB-related" evidence="1">
    <location>
        <begin position="214"/>
        <end position="277"/>
    </location>
</feature>
<reference evidence="2 3" key="1">
    <citation type="submission" date="2020-03" db="EMBL/GenBank/DDBJ databases">
        <title>Draft Genome Sequence of Cudoniella acicularis.</title>
        <authorList>
            <person name="Buettner E."/>
            <person name="Kellner H."/>
        </authorList>
    </citation>
    <scope>NUCLEOTIDE SEQUENCE [LARGE SCALE GENOMIC DNA]</scope>
    <source>
        <strain evidence="2 3">DSM 108380</strain>
    </source>
</reference>